<sequence length="304" mass="33880">MPAPSTSSRRRSRRAGVRWAVHPEWSATWAAYVVATGAPCIDPKTESLLIGPIADINDRLLSASIDVGSFWKHYAASRLNDGELEEATALALLAAGCGEMQLEQTVKIIKNRLIDARSAFQGRYPKLAEQLELRGRPLRERWDTYGEGLLREVERQIWNNSPPSDWWPTRTSGWLVQPLVGGSGDSDEANERFWIEAMLTDADPLVPEVVRVAWLVTRIAIGNHNRQRSGETSLMVPWQLASVPLVLSAAAEVELVRGDTLPIARAMELWKFGDPAVAERLTLWWNEFVSTKTPLPVALKKLAV</sequence>
<gene>
    <name evidence="1" type="ORF">Poly51_57640</name>
</gene>
<dbReference type="RefSeq" id="WP_146462173.1">
    <property type="nucleotide sequence ID" value="NZ_SJPW01000008.1"/>
</dbReference>
<name>A0A5C6EBU9_9BACT</name>
<accession>A0A5C6EBU9</accession>
<protein>
    <submittedName>
        <fullName evidence="1">Uncharacterized protein</fullName>
    </submittedName>
</protein>
<evidence type="ECO:0000313" key="2">
    <source>
        <dbReference type="Proteomes" id="UP000318288"/>
    </source>
</evidence>
<evidence type="ECO:0000313" key="1">
    <source>
        <dbReference type="EMBL" id="TWU46368.1"/>
    </source>
</evidence>
<dbReference type="EMBL" id="SJPW01000008">
    <property type="protein sequence ID" value="TWU46368.1"/>
    <property type="molecule type" value="Genomic_DNA"/>
</dbReference>
<organism evidence="1 2">
    <name type="scientific">Rubripirellula tenax</name>
    <dbReference type="NCBI Taxonomy" id="2528015"/>
    <lineage>
        <taxon>Bacteria</taxon>
        <taxon>Pseudomonadati</taxon>
        <taxon>Planctomycetota</taxon>
        <taxon>Planctomycetia</taxon>
        <taxon>Pirellulales</taxon>
        <taxon>Pirellulaceae</taxon>
        <taxon>Rubripirellula</taxon>
    </lineage>
</organism>
<proteinExistence type="predicted"/>
<comment type="caution">
    <text evidence="1">The sequence shown here is derived from an EMBL/GenBank/DDBJ whole genome shotgun (WGS) entry which is preliminary data.</text>
</comment>
<keyword evidence="2" id="KW-1185">Reference proteome</keyword>
<dbReference type="Proteomes" id="UP000318288">
    <property type="component" value="Unassembled WGS sequence"/>
</dbReference>
<dbReference type="OrthoDB" id="282164at2"/>
<reference evidence="1 2" key="1">
    <citation type="submission" date="2019-02" db="EMBL/GenBank/DDBJ databases">
        <title>Deep-cultivation of Planctomycetes and their phenomic and genomic characterization uncovers novel biology.</title>
        <authorList>
            <person name="Wiegand S."/>
            <person name="Jogler M."/>
            <person name="Boedeker C."/>
            <person name="Pinto D."/>
            <person name="Vollmers J."/>
            <person name="Rivas-Marin E."/>
            <person name="Kohn T."/>
            <person name="Peeters S.H."/>
            <person name="Heuer A."/>
            <person name="Rast P."/>
            <person name="Oberbeckmann S."/>
            <person name="Bunk B."/>
            <person name="Jeske O."/>
            <person name="Meyerdierks A."/>
            <person name="Storesund J.E."/>
            <person name="Kallscheuer N."/>
            <person name="Luecker S."/>
            <person name="Lage O.M."/>
            <person name="Pohl T."/>
            <person name="Merkel B.J."/>
            <person name="Hornburger P."/>
            <person name="Mueller R.-W."/>
            <person name="Bruemmer F."/>
            <person name="Labrenz M."/>
            <person name="Spormann A.M."/>
            <person name="Op Den Camp H."/>
            <person name="Overmann J."/>
            <person name="Amann R."/>
            <person name="Jetten M.S.M."/>
            <person name="Mascher T."/>
            <person name="Medema M.H."/>
            <person name="Devos D.P."/>
            <person name="Kaster A.-K."/>
            <person name="Ovreas L."/>
            <person name="Rohde M."/>
            <person name="Galperin M.Y."/>
            <person name="Jogler C."/>
        </authorList>
    </citation>
    <scope>NUCLEOTIDE SEQUENCE [LARGE SCALE GENOMIC DNA]</scope>
    <source>
        <strain evidence="1 2">Poly51</strain>
    </source>
</reference>
<dbReference type="AlphaFoldDB" id="A0A5C6EBU9"/>